<gene>
    <name evidence="2" type="ORF">BKK80_30730</name>
</gene>
<evidence type="ECO:0000313" key="3">
    <source>
        <dbReference type="Proteomes" id="UP000177515"/>
    </source>
</evidence>
<evidence type="ECO:0000256" key="1">
    <source>
        <dbReference type="SAM" id="Phobius"/>
    </source>
</evidence>
<protein>
    <submittedName>
        <fullName evidence="2">Uncharacterized protein</fullName>
    </submittedName>
</protein>
<dbReference type="Proteomes" id="UP000177515">
    <property type="component" value="Chromosome 2"/>
</dbReference>
<name>A0ABM6FDY7_9BURK</name>
<dbReference type="EMBL" id="CP017755">
    <property type="protein sequence ID" value="AOZ10038.1"/>
    <property type="molecule type" value="Genomic_DNA"/>
</dbReference>
<organism evidence="2 3">
    <name type="scientific">Cupriavidus malaysiensis</name>
    <dbReference type="NCBI Taxonomy" id="367825"/>
    <lineage>
        <taxon>Bacteria</taxon>
        <taxon>Pseudomonadati</taxon>
        <taxon>Pseudomonadota</taxon>
        <taxon>Betaproteobacteria</taxon>
        <taxon>Burkholderiales</taxon>
        <taxon>Burkholderiaceae</taxon>
        <taxon>Cupriavidus</taxon>
    </lineage>
</organism>
<keyword evidence="3" id="KW-1185">Reference proteome</keyword>
<proteinExistence type="predicted"/>
<evidence type="ECO:0000313" key="2">
    <source>
        <dbReference type="EMBL" id="AOZ10038.1"/>
    </source>
</evidence>
<sequence>MALQWGRRWIGAFPLIDLGFVVLDEGGHFLSSEHRLIVKYCAMHGVIDLQDRPEDASLSALGERFAFCRFLMLADLLERCADAWNVVAVILIAESFPIVGGIWIGVI</sequence>
<feature type="transmembrane region" description="Helical" evidence="1">
    <location>
        <begin position="83"/>
        <end position="106"/>
    </location>
</feature>
<reference evidence="2 3" key="1">
    <citation type="submission" date="2016-10" db="EMBL/GenBank/DDBJ databases">
        <title>Complete genome sequences of three Cupriavidus strains isolated from various Malaysian environments.</title>
        <authorList>
            <person name="Abdullah A.A.-A."/>
            <person name="Shafie N.A.H."/>
            <person name="Lau N.S."/>
        </authorList>
    </citation>
    <scope>NUCLEOTIDE SEQUENCE [LARGE SCALE GENOMIC DNA]</scope>
    <source>
        <strain evidence="2 3">USMAA1020</strain>
    </source>
</reference>
<keyword evidence="1" id="KW-0472">Membrane</keyword>
<keyword evidence="1" id="KW-0812">Transmembrane</keyword>
<keyword evidence="1" id="KW-1133">Transmembrane helix</keyword>
<accession>A0ABM6FDY7</accession>